<dbReference type="OrthoDB" id="5551751at2759"/>
<keyword evidence="1" id="KW-0732">Signal</keyword>
<dbReference type="AlphaFoldDB" id="A0A2A9PBL6"/>
<organism evidence="4 5">
    <name type="scientific">Ophiocordyceps unilateralis</name>
    <name type="common">Zombie-ant fungus</name>
    <name type="synonym">Torrubia unilateralis</name>
    <dbReference type="NCBI Taxonomy" id="268505"/>
    <lineage>
        <taxon>Eukaryota</taxon>
        <taxon>Fungi</taxon>
        <taxon>Dikarya</taxon>
        <taxon>Ascomycota</taxon>
        <taxon>Pezizomycotina</taxon>
        <taxon>Sordariomycetes</taxon>
        <taxon>Hypocreomycetidae</taxon>
        <taxon>Hypocreales</taxon>
        <taxon>Ophiocordycipitaceae</taxon>
        <taxon>Ophiocordyceps</taxon>
    </lineage>
</organism>
<reference evidence="4 5" key="2">
    <citation type="journal article" date="2017" name="Sci. Rep.">
        <title>Ant-infecting Ophiocordyceps genomes reveal a high diversity of potential behavioral manipulation genes and a possible major role for enterotoxins.</title>
        <authorList>
            <person name="de Bekker C."/>
            <person name="Ohm R.A."/>
            <person name="Evans H.C."/>
            <person name="Brachmann A."/>
            <person name="Hughes D.P."/>
        </authorList>
    </citation>
    <scope>NUCLEOTIDE SEQUENCE [LARGE SCALE GENOMIC DNA]</scope>
    <source>
        <strain evidence="4 5">SC16a</strain>
    </source>
</reference>
<dbReference type="Gene3D" id="2.30.180.10">
    <property type="entry name" value="FAS1 domain"/>
    <property type="match status" value="1"/>
</dbReference>
<comment type="caution">
    <text evidence="4">The sequence shown here is derived from an EMBL/GenBank/DDBJ whole genome shotgun (WGS) entry which is preliminary data.</text>
</comment>
<sequence length="240" mass="25824">MTPPPTGSGSDSGPATFDSGSGSGSGPNPAAAPLADLLNSNRSLTTFSSLSRLQASTSSLLSSETATVLAPLNSALESLPRKPWEAESDYASLGSTAYQGDEGRDRADRNALRFVDAHIVPASPWSSEARLCSRAGRELWWELGPDGSTRFVMPDRVEVDRVAARAANGELVSKTPPLHFVQRATRSSRHRLLLLPAISRKVLFGARIRIHLIIFLENQTLCEALGKQVNCFAAKKMRLL</sequence>
<gene>
    <name evidence="4" type="ORF">XA68_13909</name>
</gene>
<feature type="compositionally biased region" description="Low complexity" evidence="2">
    <location>
        <begin position="7"/>
        <end position="34"/>
    </location>
</feature>
<evidence type="ECO:0000256" key="2">
    <source>
        <dbReference type="SAM" id="MobiDB-lite"/>
    </source>
</evidence>
<name>A0A2A9PBL6_OPHUN</name>
<evidence type="ECO:0000259" key="3">
    <source>
        <dbReference type="PROSITE" id="PS50213"/>
    </source>
</evidence>
<dbReference type="InterPro" id="IPR000782">
    <property type="entry name" value="FAS1_domain"/>
</dbReference>
<dbReference type="InterPro" id="IPR036378">
    <property type="entry name" value="FAS1_dom_sf"/>
</dbReference>
<dbReference type="InterPro" id="IPR040200">
    <property type="entry name" value="Mug57-like"/>
</dbReference>
<reference evidence="4 5" key="1">
    <citation type="journal article" date="2015" name="BMC Genomics">
        <title>Gene expression during zombie ant biting behavior reflects the complexity underlying fungal parasitic behavioral manipulation.</title>
        <authorList>
            <person name="de Bekker C."/>
            <person name="Ohm R.A."/>
            <person name="Loreto R.G."/>
            <person name="Sebastian A."/>
            <person name="Albert I."/>
            <person name="Merrow M."/>
            <person name="Brachmann A."/>
            <person name="Hughes D.P."/>
        </authorList>
    </citation>
    <scope>NUCLEOTIDE SEQUENCE [LARGE SCALE GENOMIC DNA]</scope>
    <source>
        <strain evidence="4 5">SC16a</strain>
    </source>
</reference>
<dbReference type="PANTHER" id="PTHR28156:SF1">
    <property type="entry name" value="FAS1 DOMAIN-CONTAINING PROTEIN YDR262W"/>
    <property type="match status" value="1"/>
</dbReference>
<evidence type="ECO:0000256" key="1">
    <source>
        <dbReference type="ARBA" id="ARBA00022729"/>
    </source>
</evidence>
<dbReference type="STRING" id="268505.A0A2A9PBL6"/>
<dbReference type="PROSITE" id="PS50213">
    <property type="entry name" value="FAS1"/>
    <property type="match status" value="1"/>
</dbReference>
<feature type="region of interest" description="Disordered" evidence="2">
    <location>
        <begin position="1"/>
        <end position="34"/>
    </location>
</feature>
<feature type="domain" description="FAS1" evidence="3">
    <location>
        <begin position="31"/>
        <end position="185"/>
    </location>
</feature>
<evidence type="ECO:0000313" key="5">
    <source>
        <dbReference type="Proteomes" id="UP000037136"/>
    </source>
</evidence>
<protein>
    <recommendedName>
        <fullName evidence="3">FAS1 domain-containing protein</fullName>
    </recommendedName>
</protein>
<accession>A0A2A9PBL6</accession>
<dbReference type="PANTHER" id="PTHR28156">
    <property type="entry name" value="FAS1 DOMAIN-CONTAINING PROTEIN YDR262W"/>
    <property type="match status" value="1"/>
</dbReference>
<keyword evidence="5" id="KW-1185">Reference proteome</keyword>
<dbReference type="Proteomes" id="UP000037136">
    <property type="component" value="Unassembled WGS sequence"/>
</dbReference>
<dbReference type="EMBL" id="LAZP02000307">
    <property type="protein sequence ID" value="PFH58283.1"/>
    <property type="molecule type" value="Genomic_DNA"/>
</dbReference>
<proteinExistence type="predicted"/>
<dbReference type="SUPFAM" id="SSF82153">
    <property type="entry name" value="FAS1 domain"/>
    <property type="match status" value="1"/>
</dbReference>
<evidence type="ECO:0000313" key="4">
    <source>
        <dbReference type="EMBL" id="PFH58283.1"/>
    </source>
</evidence>